<comment type="caution">
    <text evidence="2">The sequence shown here is derived from an EMBL/GenBank/DDBJ whole genome shotgun (WGS) entry which is preliminary data.</text>
</comment>
<keyword evidence="1" id="KW-0732">Signal</keyword>
<evidence type="ECO:0000313" key="2">
    <source>
        <dbReference type="EMBL" id="GEC95444.1"/>
    </source>
</evidence>
<dbReference type="RefSeq" id="WP_141350939.1">
    <property type="nucleotide sequence ID" value="NZ_BJNV01000020.1"/>
</dbReference>
<gene>
    <name evidence="2" type="ORF">ZRA01_15170</name>
</gene>
<sequence>MKTPRLLALAAVTLIAGASASLPALAADAHHHHGDSHASEPTLRLNAGRQWATDTPLRQSMDGINRAMAKALPAIHHSRFGEADYDALAAAVNRNVAYAVERCKLAPEADAQLHLVIAELLAGAEAMEGKAAAPRHDGAVRVVQALKSYAKYFRHPGFKAAGG</sequence>
<evidence type="ECO:0008006" key="4">
    <source>
        <dbReference type="Google" id="ProtNLM"/>
    </source>
</evidence>
<reference evidence="2 3" key="1">
    <citation type="submission" date="2019-06" db="EMBL/GenBank/DDBJ databases">
        <title>Whole genome shotgun sequence of Zoogloea ramigera NBRC 15342.</title>
        <authorList>
            <person name="Hosoyama A."/>
            <person name="Uohara A."/>
            <person name="Ohji S."/>
            <person name="Ichikawa N."/>
        </authorList>
    </citation>
    <scope>NUCLEOTIDE SEQUENCE [LARGE SCALE GENOMIC DNA]</scope>
    <source>
        <strain evidence="2 3">NBRC 15342</strain>
    </source>
</reference>
<organism evidence="2 3">
    <name type="scientific">Zoogloea ramigera</name>
    <dbReference type="NCBI Taxonomy" id="350"/>
    <lineage>
        <taxon>Bacteria</taxon>
        <taxon>Pseudomonadati</taxon>
        <taxon>Pseudomonadota</taxon>
        <taxon>Betaproteobacteria</taxon>
        <taxon>Rhodocyclales</taxon>
        <taxon>Zoogloeaceae</taxon>
        <taxon>Zoogloea</taxon>
    </lineage>
</organism>
<dbReference type="EMBL" id="BJNV01000020">
    <property type="protein sequence ID" value="GEC95444.1"/>
    <property type="molecule type" value="Genomic_DNA"/>
</dbReference>
<dbReference type="OrthoDB" id="6933865at2"/>
<keyword evidence="3" id="KW-1185">Reference proteome</keyword>
<dbReference type="Proteomes" id="UP000318422">
    <property type="component" value="Unassembled WGS sequence"/>
</dbReference>
<proteinExistence type="predicted"/>
<feature type="chain" id="PRO_5021332572" description="DnrO protein" evidence="1">
    <location>
        <begin position="27"/>
        <end position="163"/>
    </location>
</feature>
<protein>
    <recommendedName>
        <fullName evidence="4">DnrO protein</fullName>
    </recommendedName>
</protein>
<feature type="signal peptide" evidence="1">
    <location>
        <begin position="1"/>
        <end position="26"/>
    </location>
</feature>
<name>A0A4Y4CVE0_ZOORA</name>
<evidence type="ECO:0000313" key="3">
    <source>
        <dbReference type="Proteomes" id="UP000318422"/>
    </source>
</evidence>
<evidence type="ECO:0000256" key="1">
    <source>
        <dbReference type="SAM" id="SignalP"/>
    </source>
</evidence>
<accession>A0A4Y4CVE0</accession>
<dbReference type="AlphaFoldDB" id="A0A4Y4CVE0"/>